<evidence type="ECO:0000256" key="1">
    <source>
        <dbReference type="ARBA" id="ARBA00006768"/>
    </source>
</evidence>
<dbReference type="EMBL" id="JAVFKY010000002">
    <property type="protein sequence ID" value="KAK5580001.1"/>
    <property type="molecule type" value="Genomic_DNA"/>
</dbReference>
<dbReference type="InterPro" id="IPR005194">
    <property type="entry name" value="Glyco_hydro_65_C"/>
</dbReference>
<dbReference type="InterPro" id="IPR005195">
    <property type="entry name" value="Glyco_hydro_65_M"/>
</dbReference>
<feature type="domain" description="CBS" evidence="10">
    <location>
        <begin position="259"/>
        <end position="317"/>
    </location>
</feature>
<evidence type="ECO:0000256" key="8">
    <source>
        <dbReference type="ARBA" id="ARBA00079982"/>
    </source>
</evidence>
<dbReference type="InterPro" id="IPR000644">
    <property type="entry name" value="CBS_dom"/>
</dbReference>
<evidence type="ECO:0000259" key="10">
    <source>
        <dbReference type="PROSITE" id="PS51371"/>
    </source>
</evidence>
<protein>
    <recommendedName>
        <fullName evidence="7">Protein-glucosylgalactosylhydroxylysine glucosidase</fullName>
        <ecNumber evidence="6">3.2.1.107</ecNumber>
    </recommendedName>
    <alternativeName>
        <fullName evidence="8">Acid trehalase-like protein 1</fullName>
    </alternativeName>
</protein>
<dbReference type="FunFam" id="2.60.420.10:FF:000003">
    <property type="entry name" value="Protein-glucosylgalactosylhydroxylysine glucosidase"/>
    <property type="match status" value="1"/>
</dbReference>
<dbReference type="AlphaFoldDB" id="A0AAN7U2I5"/>
<dbReference type="Gene3D" id="1.50.10.10">
    <property type="match status" value="1"/>
</dbReference>
<keyword evidence="3" id="KW-0326">Glycosidase</keyword>
<dbReference type="PROSITE" id="PS51371">
    <property type="entry name" value="CBS"/>
    <property type="match status" value="4"/>
</dbReference>
<evidence type="ECO:0000256" key="2">
    <source>
        <dbReference type="ARBA" id="ARBA00022801"/>
    </source>
</evidence>
<dbReference type="EC" id="3.2.1.107" evidence="6"/>
<name>A0AAN7U2I5_9MYCE</name>
<comment type="caution">
    <text evidence="11">The sequence shown here is derived from an EMBL/GenBank/DDBJ whole genome shotgun (WGS) entry which is preliminary data.</text>
</comment>
<evidence type="ECO:0000256" key="5">
    <source>
        <dbReference type="ARBA" id="ARBA00053339"/>
    </source>
</evidence>
<dbReference type="SUPFAM" id="SSF48208">
    <property type="entry name" value="Six-hairpin glycosidases"/>
    <property type="match status" value="1"/>
</dbReference>
<reference evidence="11 12" key="1">
    <citation type="submission" date="2023-11" db="EMBL/GenBank/DDBJ databases">
        <title>Dfirmibasis_genome.</title>
        <authorList>
            <person name="Edelbroek B."/>
            <person name="Kjellin J."/>
            <person name="Jerlstrom-Hultqvist J."/>
            <person name="Soderbom F."/>
        </authorList>
    </citation>
    <scope>NUCLEOTIDE SEQUENCE [LARGE SCALE GENOMIC DNA]</scope>
    <source>
        <strain evidence="11 12">TNS-C-14</strain>
    </source>
</reference>
<comment type="function">
    <text evidence="5">Catalyzes the hydrolysis of glucose from the disaccharide unit linked to hydroxylysine residues of collagen and collagen-like proteins.</text>
</comment>
<feature type="domain" description="CBS" evidence="10">
    <location>
        <begin position="182"/>
        <end position="238"/>
    </location>
</feature>
<keyword evidence="2" id="KW-0378">Hydrolase</keyword>
<feature type="domain" description="CBS" evidence="10">
    <location>
        <begin position="104"/>
        <end position="167"/>
    </location>
</feature>
<dbReference type="Pfam" id="PF03633">
    <property type="entry name" value="Glyco_hydro_65C"/>
    <property type="match status" value="1"/>
</dbReference>
<dbReference type="Proteomes" id="UP001344447">
    <property type="component" value="Unassembled WGS sequence"/>
</dbReference>
<evidence type="ECO:0000256" key="6">
    <source>
        <dbReference type="ARBA" id="ARBA00066430"/>
    </source>
</evidence>
<dbReference type="GO" id="GO:0005975">
    <property type="term" value="P:carbohydrate metabolic process"/>
    <property type="evidence" value="ECO:0007669"/>
    <property type="project" value="InterPro"/>
</dbReference>
<keyword evidence="9" id="KW-0129">CBS domain</keyword>
<dbReference type="InterPro" id="IPR012341">
    <property type="entry name" value="6hp_glycosidase-like_sf"/>
</dbReference>
<dbReference type="SUPFAM" id="SSF54631">
    <property type="entry name" value="CBS-domain pair"/>
    <property type="match status" value="2"/>
</dbReference>
<comment type="similarity">
    <text evidence="1">Belongs to the glycosyl hydrolase 65 family.</text>
</comment>
<dbReference type="Pfam" id="PF03632">
    <property type="entry name" value="Glyco_hydro_65m"/>
    <property type="match status" value="1"/>
</dbReference>
<evidence type="ECO:0000256" key="9">
    <source>
        <dbReference type="PROSITE-ProRule" id="PRU00703"/>
    </source>
</evidence>
<dbReference type="Pfam" id="PF00571">
    <property type="entry name" value="CBS"/>
    <property type="match status" value="4"/>
</dbReference>
<dbReference type="PANTHER" id="PTHR11051">
    <property type="entry name" value="GLYCOSYL HYDROLASE-RELATED"/>
    <property type="match status" value="1"/>
</dbReference>
<dbReference type="InterPro" id="IPR008928">
    <property type="entry name" value="6-hairpin_glycosidase_sf"/>
</dbReference>
<evidence type="ECO:0000313" key="12">
    <source>
        <dbReference type="Proteomes" id="UP001344447"/>
    </source>
</evidence>
<evidence type="ECO:0000313" key="11">
    <source>
        <dbReference type="EMBL" id="KAK5580001.1"/>
    </source>
</evidence>
<dbReference type="Gene3D" id="2.60.420.10">
    <property type="entry name" value="Maltose phosphorylase, domain 3"/>
    <property type="match status" value="1"/>
</dbReference>
<dbReference type="CDD" id="cd02205">
    <property type="entry name" value="CBS_pair_SF"/>
    <property type="match status" value="1"/>
</dbReference>
<comment type="catalytic activity">
    <reaction evidence="4">
        <text>(5R)-5-O-[alpha-D-glucosyl-(1-&gt;2)-beta-D-galactosyl]-5-hydroxy-L-lysyl-[collagen] + H2O = (5R)-5-O-(beta-D-galactosyl)-5-hydroxy-L-lysyl-[collagen] + D-glucose</text>
        <dbReference type="Rhea" id="RHEA:11068"/>
        <dbReference type="Rhea" id="RHEA-COMP:12753"/>
        <dbReference type="Rhea" id="RHEA-COMP:12754"/>
        <dbReference type="ChEBI" id="CHEBI:4167"/>
        <dbReference type="ChEBI" id="CHEBI:15377"/>
        <dbReference type="ChEBI" id="CHEBI:133443"/>
        <dbReference type="ChEBI" id="CHEBI:133452"/>
        <dbReference type="EC" id="3.2.1.107"/>
    </reaction>
</comment>
<dbReference type="GO" id="GO:0047402">
    <property type="term" value="F:protein-glucosylgalactosylhydroxylysine glucosidase activity"/>
    <property type="evidence" value="ECO:0007669"/>
    <property type="project" value="UniProtKB-EC"/>
</dbReference>
<evidence type="ECO:0000256" key="3">
    <source>
        <dbReference type="ARBA" id="ARBA00023295"/>
    </source>
</evidence>
<proteinExistence type="inferred from homology"/>
<sequence>MAFNLLTNITVDELRNSPKTNDMITVRNTDSIPTVFKTLSKNGILSVPVLNEQNRPIGLVDYVDIVNCVVQIINHTDLLGNDYYSFLEREDLFNHTYASYVTDLSQRNPFIPVVKGASLLEAITVMTKNQINRVPVIENNVNGEGAQIVNLITQSAILSYLGKNIDQLGKWSLKSIKDLGFKEKKVISIDFNKRALEAFELMANHKVNGIAVNDEKGHIIANISARDLKELLNETRVFENLYLSVGEFISKVRQQDYKAVNPSISCHMNDSLANIITRMVAAKIHRVYIIDDERKPIGVISIHDILNTILENINNNIINSYKYLEPTQWWNERVDIGNLLSIYNGEKEPPNYLMVNVGNGYVAFVIGGSFIYIGGVFNGPALNYGDSKHLPSHRAGIPNFQNIEISNAQFQYAGLDIENATYTRVYTISSSPGTIVKQIFYAHQKIRNILVQEIEVDNSKSKKDVTVKLKVIGINLTSNLDFNIVHITSDENGGVSNSSSNSNYKVYDLTIKVPEVSFMTSVAVTTTTVPQSITIKKGETKKHHYITSFLTNIETDDYIEGSIDIYKTSYLLADLLMKSHLDEWKKIWISGIEVGGDSHLQQVVNSSLYYLFSSIRDDWAHGLSPGGLSSNAYNGHSFWDTETWMLPPILLLNPTIVKNCLFQYRINNLQGAKKKASSYKPKYRGYMFPWESAFTGVETCPTFTNVGILEQHITADIALAMRQYYYLTGDLEWLIDYGYEVLKGIAEFWASRVQYDQSTQQYSIDNIIPPDEYAEGVDNSIYTNVAVKMTFEWVIEAATLVNDTSNIPLELWRSIADGLVILFDDSTQRHPEYVGYSGETIKQADVVLLGFPLMYNMSKEVRKNDLIYYEAVTTSRGPAMTYSMHTVAWLELENLDNATIAWNKAYKNCQRSPFFVWTETPNNFISNFITAAGGFLQGLMFGYGGLRINSDHLDFYPQLPQGTTSLKIRSMNYIGSTFNVGWNQTTITFEMLTFNPSVYLTLLSTEYDHPIILSALNPIYLNFGPIKKNC</sequence>
<feature type="domain" description="CBS" evidence="10">
    <location>
        <begin position="18"/>
        <end position="78"/>
    </location>
</feature>
<evidence type="ECO:0000256" key="4">
    <source>
        <dbReference type="ARBA" id="ARBA00051415"/>
    </source>
</evidence>
<organism evidence="11 12">
    <name type="scientific">Dictyostelium firmibasis</name>
    <dbReference type="NCBI Taxonomy" id="79012"/>
    <lineage>
        <taxon>Eukaryota</taxon>
        <taxon>Amoebozoa</taxon>
        <taxon>Evosea</taxon>
        <taxon>Eumycetozoa</taxon>
        <taxon>Dictyostelia</taxon>
        <taxon>Dictyosteliales</taxon>
        <taxon>Dictyosteliaceae</taxon>
        <taxon>Dictyostelium</taxon>
    </lineage>
</organism>
<dbReference type="Gene3D" id="3.10.580.10">
    <property type="entry name" value="CBS-domain"/>
    <property type="match status" value="2"/>
</dbReference>
<gene>
    <name evidence="11" type="ORF">RB653_000013</name>
</gene>
<accession>A0AAN7U2I5</accession>
<dbReference type="PANTHER" id="PTHR11051:SF8">
    <property type="entry name" value="PROTEIN-GLUCOSYLGALACTOSYLHYDROXYLYSINE GLUCOSIDASE"/>
    <property type="match status" value="1"/>
</dbReference>
<dbReference type="SMART" id="SM00116">
    <property type="entry name" value="CBS"/>
    <property type="match status" value="4"/>
</dbReference>
<evidence type="ECO:0000256" key="7">
    <source>
        <dbReference type="ARBA" id="ARBA00071505"/>
    </source>
</evidence>
<keyword evidence="12" id="KW-1185">Reference proteome</keyword>
<dbReference type="InterPro" id="IPR046342">
    <property type="entry name" value="CBS_dom_sf"/>
</dbReference>
<dbReference type="FunFam" id="1.50.10.10:FF:000023">
    <property type="entry name" value="Protein-glucosylgalactosylhydroxylysine glucosidase"/>
    <property type="match status" value="1"/>
</dbReference>